<dbReference type="Proteomes" id="UP001212997">
    <property type="component" value="Unassembled WGS sequence"/>
</dbReference>
<feature type="compositionally biased region" description="Basic and acidic residues" evidence="1">
    <location>
        <begin position="110"/>
        <end position="122"/>
    </location>
</feature>
<feature type="transmembrane region" description="Helical" evidence="2">
    <location>
        <begin position="68"/>
        <end position="89"/>
    </location>
</feature>
<evidence type="ECO:0000256" key="1">
    <source>
        <dbReference type="SAM" id="MobiDB-lite"/>
    </source>
</evidence>
<accession>A0AAD5UXD0</accession>
<keyword evidence="2" id="KW-0472">Membrane</keyword>
<feature type="region of interest" description="Disordered" evidence="1">
    <location>
        <begin position="110"/>
        <end position="138"/>
    </location>
</feature>
<keyword evidence="4" id="KW-1185">Reference proteome</keyword>
<proteinExistence type="predicted"/>
<feature type="region of interest" description="Disordered" evidence="1">
    <location>
        <begin position="241"/>
        <end position="281"/>
    </location>
</feature>
<evidence type="ECO:0000256" key="2">
    <source>
        <dbReference type="SAM" id="Phobius"/>
    </source>
</evidence>
<organism evidence="3 4">
    <name type="scientific">Meripilus lineatus</name>
    <dbReference type="NCBI Taxonomy" id="2056292"/>
    <lineage>
        <taxon>Eukaryota</taxon>
        <taxon>Fungi</taxon>
        <taxon>Dikarya</taxon>
        <taxon>Basidiomycota</taxon>
        <taxon>Agaricomycotina</taxon>
        <taxon>Agaricomycetes</taxon>
        <taxon>Polyporales</taxon>
        <taxon>Meripilaceae</taxon>
        <taxon>Meripilus</taxon>
    </lineage>
</organism>
<comment type="caution">
    <text evidence="3">The sequence shown here is derived from an EMBL/GenBank/DDBJ whole genome shotgun (WGS) entry which is preliminary data.</text>
</comment>
<evidence type="ECO:0000313" key="3">
    <source>
        <dbReference type="EMBL" id="KAJ3480335.1"/>
    </source>
</evidence>
<dbReference type="EMBL" id="JANAWD010000381">
    <property type="protein sequence ID" value="KAJ3480335.1"/>
    <property type="molecule type" value="Genomic_DNA"/>
</dbReference>
<reference evidence="3" key="1">
    <citation type="submission" date="2022-07" db="EMBL/GenBank/DDBJ databases">
        <title>Genome Sequence of Physisporinus lineatus.</title>
        <authorList>
            <person name="Buettner E."/>
        </authorList>
    </citation>
    <scope>NUCLEOTIDE SEQUENCE</scope>
    <source>
        <strain evidence="3">VT162</strain>
    </source>
</reference>
<protein>
    <submittedName>
        <fullName evidence="3">Uncharacterized protein</fullName>
    </submittedName>
</protein>
<keyword evidence="2" id="KW-1133">Transmembrane helix</keyword>
<dbReference type="AlphaFoldDB" id="A0AAD5UXD0"/>
<sequence>MLEKLLTWFGKIISLTTEARKKEQEYKVTKSTISSSTTSVPQSQQLVLMAPGLYAETWKRSLSPDPPLIAAIVAVVFAMNVVILMAWCVSRNGRFQRAYLRRYTALGTRRVNESSEKKDPNWDSHSLPHKHRSSRHKTDTHAIDLWRAAVEHNPIIPEDHQGEKPRSTSCFAQSLIQGFIIAFGRPSEKKTKTKKRITISRGSQGADTNSVYSSASAPLHFHDQLFRSRPFTLILPSNAVSPLSGSPQPPPPALMTSSNTAPSSRIPIHPLPSLKEPSQVPPSSIDAIAELLMPLNVSTVQPLGEQLTQDTAAPCSHPLPTPGDPESRQSALSNGDPPSTEEHARRTRSNSMSPFPSGQRDIPLPPIPIPTHSRKNSADPTRTTPKVYWKQKPEP</sequence>
<gene>
    <name evidence="3" type="ORF">NLI96_g8423</name>
</gene>
<keyword evidence="2" id="KW-0812">Transmembrane</keyword>
<evidence type="ECO:0000313" key="4">
    <source>
        <dbReference type="Proteomes" id="UP001212997"/>
    </source>
</evidence>
<feature type="compositionally biased region" description="Polar residues" evidence="1">
    <location>
        <begin position="328"/>
        <end position="337"/>
    </location>
</feature>
<feature type="region of interest" description="Disordered" evidence="1">
    <location>
        <begin position="310"/>
        <end position="395"/>
    </location>
</feature>
<name>A0AAD5UXD0_9APHY</name>